<protein>
    <submittedName>
        <fullName evidence="2">Uncharacterized protein</fullName>
    </submittedName>
</protein>
<accession>A0ABR1TQX4</accession>
<comment type="caution">
    <text evidence="2">The sequence shown here is derived from an EMBL/GenBank/DDBJ whole genome shotgun (WGS) entry which is preliminary data.</text>
</comment>
<evidence type="ECO:0000313" key="2">
    <source>
        <dbReference type="EMBL" id="KAK8048276.1"/>
    </source>
</evidence>
<dbReference type="Proteomes" id="UP001480595">
    <property type="component" value="Unassembled WGS sequence"/>
</dbReference>
<sequence length="264" mass="28394">MNSVPTEYKATGLDLLLLAIPIIENDAADSGLCSSGPHWLGQSSDAASMEMPTSENTSGFATSSGVTDRPCTAPTLLHQSLSHSGFSMGCQNSSCNDGLLNAFVEEDSETGDLRSLSDTSSITDSVSRYRASLHHSHTREIGTPEFFLSHQSCPDGWISGLPAFAFSVNLSRKLAGQLSPDEFMLTLLALLSTYRILNQMQPFTPTQRSESYLTGLEELGRGGNIEDAGSLLERIAHSAIKIGRSLGLPLLSISYLWPHQLEGQ</sequence>
<dbReference type="GeneID" id="92094478"/>
<evidence type="ECO:0000313" key="3">
    <source>
        <dbReference type="Proteomes" id="UP001480595"/>
    </source>
</evidence>
<proteinExistence type="predicted"/>
<dbReference type="RefSeq" id="XP_066710525.1">
    <property type="nucleotide sequence ID" value="XM_066861415.1"/>
</dbReference>
<dbReference type="EMBL" id="JAQQWL010000011">
    <property type="protein sequence ID" value="KAK8048276.1"/>
    <property type="molecule type" value="Genomic_DNA"/>
</dbReference>
<evidence type="ECO:0000256" key="1">
    <source>
        <dbReference type="SAM" id="MobiDB-lite"/>
    </source>
</evidence>
<feature type="region of interest" description="Disordered" evidence="1">
    <location>
        <begin position="43"/>
        <end position="65"/>
    </location>
</feature>
<gene>
    <name evidence="2" type="ORF">PG994_010006</name>
</gene>
<organism evidence="2 3">
    <name type="scientific">Apiospora phragmitis</name>
    <dbReference type="NCBI Taxonomy" id="2905665"/>
    <lineage>
        <taxon>Eukaryota</taxon>
        <taxon>Fungi</taxon>
        <taxon>Dikarya</taxon>
        <taxon>Ascomycota</taxon>
        <taxon>Pezizomycotina</taxon>
        <taxon>Sordariomycetes</taxon>
        <taxon>Xylariomycetidae</taxon>
        <taxon>Amphisphaeriales</taxon>
        <taxon>Apiosporaceae</taxon>
        <taxon>Apiospora</taxon>
    </lineage>
</organism>
<name>A0ABR1TQX4_9PEZI</name>
<reference evidence="2 3" key="1">
    <citation type="submission" date="2023-01" db="EMBL/GenBank/DDBJ databases">
        <title>Analysis of 21 Apiospora genomes using comparative genomics revels a genus with tremendous synthesis potential of carbohydrate active enzymes and secondary metabolites.</title>
        <authorList>
            <person name="Sorensen T."/>
        </authorList>
    </citation>
    <scope>NUCLEOTIDE SEQUENCE [LARGE SCALE GENOMIC DNA]</scope>
    <source>
        <strain evidence="2 3">CBS 135458</strain>
    </source>
</reference>
<keyword evidence="3" id="KW-1185">Reference proteome</keyword>